<protein>
    <submittedName>
        <fullName evidence="3">Uncharacterized protein</fullName>
    </submittedName>
</protein>
<keyword evidence="1" id="KW-0732">Signal</keyword>
<dbReference type="RefSeq" id="WP_021994010.1">
    <property type="nucleotide sequence ID" value="NZ_CALUKV010000001.1"/>
</dbReference>
<gene>
    <name evidence="2" type="ORF">QVN81_05990</name>
    <name evidence="3" type="ORF">QVN84_07835</name>
</gene>
<comment type="caution">
    <text evidence="3">The sequence shown here is derived from an EMBL/GenBank/DDBJ whole genome shotgun (WGS) entry which is preliminary data.</text>
</comment>
<evidence type="ECO:0000313" key="2">
    <source>
        <dbReference type="EMBL" id="MDN0022577.1"/>
    </source>
</evidence>
<evidence type="ECO:0000313" key="3">
    <source>
        <dbReference type="EMBL" id="MDN0025426.1"/>
    </source>
</evidence>
<feature type="signal peptide" evidence="1">
    <location>
        <begin position="1"/>
        <end position="19"/>
    </location>
</feature>
<dbReference type="AlphaFoldDB" id="A0AAW7JUE8"/>
<dbReference type="EMBL" id="JAUEIE010000004">
    <property type="protein sequence ID" value="MDN0022577.1"/>
    <property type="molecule type" value="Genomic_DNA"/>
</dbReference>
<keyword evidence="4" id="KW-1185">Reference proteome</keyword>
<evidence type="ECO:0000313" key="4">
    <source>
        <dbReference type="Proteomes" id="UP001167831"/>
    </source>
</evidence>
<organism evidence="3 5">
    <name type="scientific">Leyella lascolaii</name>
    <dbReference type="NCBI Taxonomy" id="1776379"/>
    <lineage>
        <taxon>Bacteria</taxon>
        <taxon>Pseudomonadati</taxon>
        <taxon>Bacteroidota</taxon>
        <taxon>Bacteroidia</taxon>
        <taxon>Bacteroidales</taxon>
        <taxon>Prevotellaceae</taxon>
        <taxon>Leyella</taxon>
    </lineage>
</organism>
<dbReference type="EMBL" id="JAUEIF010000006">
    <property type="protein sequence ID" value="MDN0025426.1"/>
    <property type="molecule type" value="Genomic_DNA"/>
</dbReference>
<dbReference type="Proteomes" id="UP001168478">
    <property type="component" value="Unassembled WGS sequence"/>
</dbReference>
<evidence type="ECO:0000313" key="5">
    <source>
        <dbReference type="Proteomes" id="UP001168478"/>
    </source>
</evidence>
<accession>A0AAW7JUE8</accession>
<feature type="chain" id="PRO_5043599914" evidence="1">
    <location>
        <begin position="20"/>
        <end position="155"/>
    </location>
</feature>
<name>A0AAW7JUE8_9BACT</name>
<reference evidence="3" key="1">
    <citation type="submission" date="2023-06" db="EMBL/GenBank/DDBJ databases">
        <authorList>
            <person name="Zeman M."/>
            <person name="Kubasova T."/>
            <person name="Jahodarova E."/>
            <person name="Nykrynova M."/>
            <person name="Rychlik I."/>
        </authorList>
    </citation>
    <scope>NUCLEOTIDE SEQUENCE</scope>
    <source>
        <strain evidence="3">ET15</strain>
        <strain evidence="2">ET37</strain>
    </source>
</reference>
<sequence>MKKLLLLLSVCIMTLNVSAQDIFNEVKKMKDNAEALMNDKTKDLETRKIACFKYDVLYYLIGKAATEDTFTEYELGVQANAMIDFVNLYLKRLADEDKKKDREIVMAKFKNATIQNALFNDTDKELVYAYVDNEKYITQFSLDTDWPKALEAVRK</sequence>
<reference evidence="3" key="2">
    <citation type="submission" date="2023-08" db="EMBL/GenBank/DDBJ databases">
        <title>Identification and characterization of horizontal gene transfer across gut microbiota members of farm animals based on homology search.</title>
        <authorList>
            <person name="Schwarzerova J."/>
            <person name="Nykrynova M."/>
            <person name="Jureckova K."/>
            <person name="Cejkova D."/>
            <person name="Rychlik I."/>
        </authorList>
    </citation>
    <scope>NUCLEOTIDE SEQUENCE</scope>
    <source>
        <strain evidence="3">ET15</strain>
        <strain evidence="2">ET37</strain>
    </source>
</reference>
<proteinExistence type="predicted"/>
<evidence type="ECO:0000256" key="1">
    <source>
        <dbReference type="SAM" id="SignalP"/>
    </source>
</evidence>
<dbReference type="Proteomes" id="UP001167831">
    <property type="component" value="Unassembled WGS sequence"/>
</dbReference>